<feature type="chain" id="PRO_5028987687" evidence="2">
    <location>
        <begin position="19"/>
        <end position="267"/>
    </location>
</feature>
<dbReference type="OrthoDB" id="6930401at2759"/>
<name>A0A7E5WGW2_TRINI</name>
<feature type="compositionally biased region" description="Acidic residues" evidence="1">
    <location>
        <begin position="257"/>
        <end position="267"/>
    </location>
</feature>
<feature type="compositionally biased region" description="Low complexity" evidence="1">
    <location>
        <begin position="213"/>
        <end position="228"/>
    </location>
</feature>
<accession>A0A7E5WGW2</accession>
<proteinExistence type="predicted"/>
<dbReference type="KEGG" id="tnl:113502168"/>
<keyword evidence="3" id="KW-1185">Reference proteome</keyword>
<reference evidence="4" key="1">
    <citation type="submission" date="2025-08" db="UniProtKB">
        <authorList>
            <consortium name="RefSeq"/>
        </authorList>
    </citation>
    <scope>IDENTIFICATION</scope>
</reference>
<dbReference type="AlphaFoldDB" id="A0A7E5WGW2"/>
<feature type="compositionally biased region" description="Low complexity" evidence="1">
    <location>
        <begin position="194"/>
        <end position="204"/>
    </location>
</feature>
<evidence type="ECO:0000313" key="3">
    <source>
        <dbReference type="Proteomes" id="UP000322000"/>
    </source>
</evidence>
<evidence type="ECO:0000256" key="1">
    <source>
        <dbReference type="SAM" id="MobiDB-lite"/>
    </source>
</evidence>
<dbReference type="RefSeq" id="XP_026739386.1">
    <property type="nucleotide sequence ID" value="XM_026883585.1"/>
</dbReference>
<feature type="compositionally biased region" description="Pro residues" evidence="1">
    <location>
        <begin position="129"/>
        <end position="141"/>
    </location>
</feature>
<dbReference type="Proteomes" id="UP000322000">
    <property type="component" value="Chromosome 16"/>
</dbReference>
<dbReference type="InParanoid" id="A0A7E5WGW2"/>
<feature type="compositionally biased region" description="Low complexity" evidence="1">
    <location>
        <begin position="142"/>
        <end position="157"/>
    </location>
</feature>
<evidence type="ECO:0000313" key="4">
    <source>
        <dbReference type="RefSeq" id="XP_026739386.1"/>
    </source>
</evidence>
<gene>
    <name evidence="4" type="primary">LOC113502168</name>
</gene>
<dbReference type="GeneID" id="113502168"/>
<evidence type="ECO:0000256" key="2">
    <source>
        <dbReference type="SAM" id="SignalP"/>
    </source>
</evidence>
<protein>
    <submittedName>
        <fullName evidence="4">Predicted GPI-anchored protein 58</fullName>
    </submittedName>
</protein>
<feature type="signal peptide" evidence="2">
    <location>
        <begin position="1"/>
        <end position="18"/>
    </location>
</feature>
<feature type="compositionally biased region" description="Polar residues" evidence="1">
    <location>
        <begin position="239"/>
        <end position="248"/>
    </location>
</feature>
<feature type="region of interest" description="Disordered" evidence="1">
    <location>
        <begin position="129"/>
        <end position="267"/>
    </location>
</feature>
<organism evidence="3 4">
    <name type="scientific">Trichoplusia ni</name>
    <name type="common">Cabbage looper</name>
    <dbReference type="NCBI Taxonomy" id="7111"/>
    <lineage>
        <taxon>Eukaryota</taxon>
        <taxon>Metazoa</taxon>
        <taxon>Ecdysozoa</taxon>
        <taxon>Arthropoda</taxon>
        <taxon>Hexapoda</taxon>
        <taxon>Insecta</taxon>
        <taxon>Pterygota</taxon>
        <taxon>Neoptera</taxon>
        <taxon>Endopterygota</taxon>
        <taxon>Lepidoptera</taxon>
        <taxon>Glossata</taxon>
        <taxon>Ditrysia</taxon>
        <taxon>Noctuoidea</taxon>
        <taxon>Noctuidae</taxon>
        <taxon>Plusiinae</taxon>
        <taxon>Trichoplusia</taxon>
    </lineage>
</organism>
<dbReference type="PROSITE" id="PS51257">
    <property type="entry name" value="PROKAR_LIPOPROTEIN"/>
    <property type="match status" value="1"/>
</dbReference>
<feature type="compositionally biased region" description="Pro residues" evidence="1">
    <location>
        <begin position="173"/>
        <end position="193"/>
    </location>
</feature>
<keyword evidence="2" id="KW-0732">Signal</keyword>
<sequence length="267" mass="27548">MKVFVVTVLCALAGCAAGSAIAWPGAIAVSSPLVKTVIPGHTKTTAYSTTQYINAVPGSYPFAAQPQYAIQVPQVNSFHALHPGYFQVAGHSYIPAGNVYYPSAPAFTPVLGSAYPSAPIAPAFPSAPAYPSPAQPSPPSLQAPAAGDADSAVVDSAEFPPEQPRQPESEAMPSPPSQSPAPEPAQPSAPQFPPSNTFPNFPSYPQSPQQGEQPSFPQLPQLPQIPGFPQFPPNGFPQESQSPSNFPSAGNGAMGLSDEDTVSVEAA</sequence>